<keyword evidence="1" id="KW-0812">Transmembrane</keyword>
<accession>A0A0E9RWT0</accession>
<evidence type="ECO:0000256" key="1">
    <source>
        <dbReference type="SAM" id="Phobius"/>
    </source>
</evidence>
<proteinExistence type="predicted"/>
<sequence length="41" mass="4516">MKDPLRQQGSLSSSLSFTLSLSLPYHCLPLALLFCSAFVPF</sequence>
<organism evidence="2">
    <name type="scientific">Anguilla anguilla</name>
    <name type="common">European freshwater eel</name>
    <name type="synonym">Muraena anguilla</name>
    <dbReference type="NCBI Taxonomy" id="7936"/>
    <lineage>
        <taxon>Eukaryota</taxon>
        <taxon>Metazoa</taxon>
        <taxon>Chordata</taxon>
        <taxon>Craniata</taxon>
        <taxon>Vertebrata</taxon>
        <taxon>Euteleostomi</taxon>
        <taxon>Actinopterygii</taxon>
        <taxon>Neopterygii</taxon>
        <taxon>Teleostei</taxon>
        <taxon>Anguilliformes</taxon>
        <taxon>Anguillidae</taxon>
        <taxon>Anguilla</taxon>
    </lineage>
</organism>
<keyword evidence="1" id="KW-0472">Membrane</keyword>
<name>A0A0E9RWT0_ANGAN</name>
<protein>
    <submittedName>
        <fullName evidence="2">Uncharacterized protein</fullName>
    </submittedName>
</protein>
<reference evidence="2" key="2">
    <citation type="journal article" date="2015" name="Fish Shellfish Immunol.">
        <title>Early steps in the European eel (Anguilla anguilla)-Vibrio vulnificus interaction in the gills: Role of the RtxA13 toxin.</title>
        <authorList>
            <person name="Callol A."/>
            <person name="Pajuelo D."/>
            <person name="Ebbesson L."/>
            <person name="Teles M."/>
            <person name="MacKenzie S."/>
            <person name="Amaro C."/>
        </authorList>
    </citation>
    <scope>NUCLEOTIDE SEQUENCE</scope>
</reference>
<dbReference type="AlphaFoldDB" id="A0A0E9RWT0"/>
<dbReference type="EMBL" id="GBXM01075285">
    <property type="protein sequence ID" value="JAH33292.1"/>
    <property type="molecule type" value="Transcribed_RNA"/>
</dbReference>
<evidence type="ECO:0000313" key="2">
    <source>
        <dbReference type="EMBL" id="JAH33292.1"/>
    </source>
</evidence>
<reference evidence="2" key="1">
    <citation type="submission" date="2014-11" db="EMBL/GenBank/DDBJ databases">
        <authorList>
            <person name="Amaro Gonzalez C."/>
        </authorList>
    </citation>
    <scope>NUCLEOTIDE SEQUENCE</scope>
</reference>
<keyword evidence="1" id="KW-1133">Transmembrane helix</keyword>
<feature type="transmembrane region" description="Helical" evidence="1">
    <location>
        <begin position="21"/>
        <end position="39"/>
    </location>
</feature>